<organism evidence="7 8">
    <name type="scientific">Phascolarctobacterium succinatutens</name>
    <dbReference type="NCBI Taxonomy" id="626940"/>
    <lineage>
        <taxon>Bacteria</taxon>
        <taxon>Bacillati</taxon>
        <taxon>Bacillota</taxon>
        <taxon>Negativicutes</taxon>
        <taxon>Acidaminococcales</taxon>
        <taxon>Acidaminococcaceae</taxon>
        <taxon>Phascolarctobacterium</taxon>
    </lineage>
</organism>
<evidence type="ECO:0000256" key="3">
    <source>
        <dbReference type="ARBA" id="ARBA00022989"/>
    </source>
</evidence>
<dbReference type="Proteomes" id="UP000186777">
    <property type="component" value="Unassembled WGS sequence"/>
</dbReference>
<evidence type="ECO:0000313" key="7">
    <source>
        <dbReference type="EMBL" id="OLA36609.1"/>
    </source>
</evidence>
<dbReference type="RefSeq" id="WP_303680329.1">
    <property type="nucleotide sequence ID" value="NZ_MNTG01000043.1"/>
</dbReference>
<reference evidence="7 8" key="1">
    <citation type="journal article" date="2016" name="Nat. Biotechnol.">
        <title>Measurement of bacterial replication rates in microbial communities.</title>
        <authorList>
            <person name="Brown C.T."/>
            <person name="Olm M.R."/>
            <person name="Thomas B.C."/>
            <person name="Banfield J.F."/>
        </authorList>
    </citation>
    <scope>NUCLEOTIDE SEQUENCE [LARGE SCALE GENOMIC DNA]</scope>
    <source>
        <strain evidence="7">46_33</strain>
    </source>
</reference>
<dbReference type="EMBL" id="MNTG01000043">
    <property type="protein sequence ID" value="OLA36609.1"/>
    <property type="molecule type" value="Genomic_DNA"/>
</dbReference>
<feature type="transmembrane region" description="Helical" evidence="5">
    <location>
        <begin position="12"/>
        <end position="44"/>
    </location>
</feature>
<dbReference type="InterPro" id="IPR007016">
    <property type="entry name" value="O-antigen_ligase-rel_domated"/>
</dbReference>
<dbReference type="STRING" id="626940.BHW43_09230"/>
<dbReference type="PANTHER" id="PTHR37422">
    <property type="entry name" value="TEICHURONIC ACID BIOSYNTHESIS PROTEIN TUAE"/>
    <property type="match status" value="1"/>
</dbReference>
<evidence type="ECO:0000256" key="5">
    <source>
        <dbReference type="SAM" id="Phobius"/>
    </source>
</evidence>
<feature type="transmembrane region" description="Helical" evidence="5">
    <location>
        <begin position="263"/>
        <end position="288"/>
    </location>
</feature>
<feature type="transmembrane region" description="Helical" evidence="5">
    <location>
        <begin position="234"/>
        <end position="251"/>
    </location>
</feature>
<feature type="transmembrane region" description="Helical" evidence="5">
    <location>
        <begin position="198"/>
        <end position="222"/>
    </location>
</feature>
<keyword evidence="2 5" id="KW-0812">Transmembrane</keyword>
<feature type="domain" description="O-antigen ligase-related" evidence="6">
    <location>
        <begin position="240"/>
        <end position="377"/>
    </location>
</feature>
<keyword evidence="3 5" id="KW-1133">Transmembrane helix</keyword>
<evidence type="ECO:0000256" key="2">
    <source>
        <dbReference type="ARBA" id="ARBA00022692"/>
    </source>
</evidence>
<evidence type="ECO:0000259" key="6">
    <source>
        <dbReference type="Pfam" id="PF04932"/>
    </source>
</evidence>
<feature type="transmembrane region" description="Helical" evidence="5">
    <location>
        <begin position="64"/>
        <end position="80"/>
    </location>
</feature>
<sequence>MTKLANYLENKIWYMLLFTVAVIPLEQEFTSFCVAMTFISAVIVGHVKGRPQQENVLKPWQQGAFYLLLLIAVVSVYFSLDRFLSFWNLVYVVGQYAALFFVLLRYGRSSEQDRATLTACEAEPLTQSEAWKNADAKQKFVLVWQRFGTLPRPLQLIGAFLGVSLLVSAIGIAQKIFGVTAEGIWVDPAQFPDLKVRVFSTLVNPNILAGYLVLVVAYSTAFFNQTKAYKKWRLAFLFTGLLAAVCLLYTYSRGNWVACAVMLLAFCVLFCRKAFIPVLGGGAAALALGGQAVLQRLESIRGGYGGDTSIALRMAYLKSTKWIIEEFPLGVGWYGYRFVYPTYNFYLADKNVIMYHCHNIFLNIWAELGAHGLLVFLVIWFGIFLPAAWKLAYHGRSLWLKAMGRGYVLATVGIIIGGLTDHVYFNTQMGLLFWTLGALTLLCAGINERSDKE</sequence>
<dbReference type="Pfam" id="PF04932">
    <property type="entry name" value="Wzy_C"/>
    <property type="match status" value="1"/>
</dbReference>
<dbReference type="InterPro" id="IPR051533">
    <property type="entry name" value="WaaL-like"/>
</dbReference>
<keyword evidence="4 5" id="KW-0472">Membrane</keyword>
<evidence type="ECO:0000256" key="1">
    <source>
        <dbReference type="ARBA" id="ARBA00004141"/>
    </source>
</evidence>
<dbReference type="GO" id="GO:0016020">
    <property type="term" value="C:membrane"/>
    <property type="evidence" value="ECO:0007669"/>
    <property type="project" value="UniProtKB-SubCell"/>
</dbReference>
<dbReference type="PANTHER" id="PTHR37422:SF13">
    <property type="entry name" value="LIPOPOLYSACCHARIDE BIOSYNTHESIS PROTEIN PA4999-RELATED"/>
    <property type="match status" value="1"/>
</dbReference>
<dbReference type="AlphaFoldDB" id="A0A1Q6R2M3"/>
<protein>
    <recommendedName>
        <fullName evidence="6">O-antigen ligase-related domain-containing protein</fullName>
    </recommendedName>
</protein>
<gene>
    <name evidence="7" type="ORF">BHW43_09230</name>
</gene>
<feature type="transmembrane region" description="Helical" evidence="5">
    <location>
        <begin position="360"/>
        <end position="385"/>
    </location>
</feature>
<comment type="subcellular location">
    <subcellularLocation>
        <location evidence="1">Membrane</location>
        <topology evidence="1">Multi-pass membrane protein</topology>
    </subcellularLocation>
</comment>
<name>A0A1Q6R2M3_9FIRM</name>
<comment type="caution">
    <text evidence="7">The sequence shown here is derived from an EMBL/GenBank/DDBJ whole genome shotgun (WGS) entry which is preliminary data.</text>
</comment>
<feature type="transmembrane region" description="Helical" evidence="5">
    <location>
        <begin position="431"/>
        <end position="447"/>
    </location>
</feature>
<evidence type="ECO:0000256" key="4">
    <source>
        <dbReference type="ARBA" id="ARBA00023136"/>
    </source>
</evidence>
<feature type="transmembrane region" description="Helical" evidence="5">
    <location>
        <begin position="406"/>
        <end position="425"/>
    </location>
</feature>
<evidence type="ECO:0000313" key="8">
    <source>
        <dbReference type="Proteomes" id="UP000186777"/>
    </source>
</evidence>
<feature type="transmembrane region" description="Helical" evidence="5">
    <location>
        <begin position="86"/>
        <end position="104"/>
    </location>
</feature>
<feature type="transmembrane region" description="Helical" evidence="5">
    <location>
        <begin position="156"/>
        <end position="178"/>
    </location>
</feature>
<proteinExistence type="predicted"/>
<accession>A0A1Q6R2M3</accession>